<dbReference type="Proteomes" id="UP000620064">
    <property type="component" value="Unassembled WGS sequence"/>
</dbReference>
<comment type="caution">
    <text evidence="1">The sequence shown here is derived from an EMBL/GenBank/DDBJ whole genome shotgun (WGS) entry which is preliminary data.</text>
</comment>
<keyword evidence="2" id="KW-1185">Reference proteome</keyword>
<protein>
    <submittedName>
        <fullName evidence="1">Uncharacterized protein</fullName>
    </submittedName>
</protein>
<reference evidence="2" key="1">
    <citation type="journal article" date="2019" name="Int. J. Syst. Evol. Microbiol.">
        <title>The Global Catalogue of Microorganisms (GCM) 10K type strain sequencing project: providing services to taxonomists for standard genome sequencing and annotation.</title>
        <authorList>
            <consortium name="The Broad Institute Genomics Platform"/>
            <consortium name="The Broad Institute Genome Sequencing Center for Infectious Disease"/>
            <person name="Wu L."/>
            <person name="Ma J."/>
        </authorList>
    </citation>
    <scope>NUCLEOTIDE SEQUENCE [LARGE SCALE GENOMIC DNA]</scope>
    <source>
        <strain evidence="2">CGMCC 1.7656</strain>
    </source>
</reference>
<gene>
    <name evidence="1" type="ORF">GCM10010992_20630</name>
</gene>
<organism evidence="1 2">
    <name type="scientific">Cloacibacterium rupense</name>
    <dbReference type="NCBI Taxonomy" id="517423"/>
    <lineage>
        <taxon>Bacteria</taxon>
        <taxon>Pseudomonadati</taxon>
        <taxon>Bacteroidota</taxon>
        <taxon>Flavobacteriia</taxon>
        <taxon>Flavobacteriales</taxon>
        <taxon>Weeksellaceae</taxon>
    </lineage>
</organism>
<accession>A0ABQ2NLH9</accession>
<sequence length="210" mass="25395">MQVLGIRFSNAPPSPIRKPLAVILKKTFVPKVNLQENKFFLLENGKRKLKNNYLLSYSFSPGLYDKLCQINLYIDNKYNYELHLFFIEYNLKEFNRTKRGERININLKSKLPYKLRSELNEFFKLDTFLKNDYFNDKNTFGILDRNEKVFEINHKNQNYCLIMTADTLDKNLFKSKNELKFLKLTYRIEKWCNKFRDQLMVDYGWKKNYG</sequence>
<dbReference type="EMBL" id="BMLV01000004">
    <property type="protein sequence ID" value="GGP05236.1"/>
    <property type="molecule type" value="Genomic_DNA"/>
</dbReference>
<name>A0ABQ2NLH9_9FLAO</name>
<evidence type="ECO:0000313" key="2">
    <source>
        <dbReference type="Proteomes" id="UP000620064"/>
    </source>
</evidence>
<proteinExistence type="predicted"/>
<evidence type="ECO:0000313" key="1">
    <source>
        <dbReference type="EMBL" id="GGP05236.1"/>
    </source>
</evidence>